<evidence type="ECO:0000256" key="1">
    <source>
        <dbReference type="ARBA" id="ARBA00005564"/>
    </source>
</evidence>
<dbReference type="PANTHER" id="PTHR30344:SF1">
    <property type="entry name" value="6-PHOSPHOGLUCONOLACTONASE"/>
    <property type="match status" value="1"/>
</dbReference>
<dbReference type="PANTHER" id="PTHR30344">
    <property type="entry name" value="6-PHOSPHOGLUCONOLACTONASE-RELATED"/>
    <property type="match status" value="1"/>
</dbReference>
<dbReference type="InterPro" id="IPR015943">
    <property type="entry name" value="WD40/YVTN_repeat-like_dom_sf"/>
</dbReference>
<dbReference type="Proteomes" id="UP000018895">
    <property type="component" value="Unassembled WGS sequence"/>
</dbReference>
<dbReference type="InterPro" id="IPR011048">
    <property type="entry name" value="Haem_d1_sf"/>
</dbReference>
<reference evidence="2" key="1">
    <citation type="journal article" date="2014" name="Genome Announc.">
        <title>Draft Genome Sequences of Three Alkaliphilic Bacillus Strains, Bacillus wakoensis JCM 9140T, Bacillus akibai JCM 9157T, and Bacillus hemicellulosilyticus JCM 9152T.</title>
        <authorList>
            <person name="Yuki M."/>
            <person name="Oshima K."/>
            <person name="Suda W."/>
            <person name="Oshida Y."/>
            <person name="Kitamura K."/>
            <person name="Iida T."/>
            <person name="Hattori M."/>
            <person name="Ohkuma M."/>
        </authorList>
    </citation>
    <scope>NUCLEOTIDE SEQUENCE [LARGE SCALE GENOMIC DNA]</scope>
    <source>
        <strain evidence="2">JCM 9152</strain>
    </source>
</reference>
<dbReference type="AlphaFoldDB" id="W4QLK6"/>
<evidence type="ECO:0000313" key="3">
    <source>
        <dbReference type="Proteomes" id="UP000018895"/>
    </source>
</evidence>
<proteinExistence type="inferred from homology"/>
<protein>
    <submittedName>
        <fullName evidence="2">6-phosphogluconolactonase</fullName>
    </submittedName>
</protein>
<dbReference type="SUPFAM" id="SSF51004">
    <property type="entry name" value="C-terminal (heme d1) domain of cytochrome cd1-nitrite reductase"/>
    <property type="match status" value="1"/>
</dbReference>
<dbReference type="OrthoDB" id="9790815at2"/>
<dbReference type="RefSeq" id="WP_052016139.1">
    <property type="nucleotide sequence ID" value="NZ_BAUU01000038.1"/>
</dbReference>
<name>W4QLK6_9BACI</name>
<dbReference type="GO" id="GO:0017057">
    <property type="term" value="F:6-phosphogluconolactonase activity"/>
    <property type="evidence" value="ECO:0007669"/>
    <property type="project" value="TreeGrafter"/>
</dbReference>
<dbReference type="Gene3D" id="2.130.10.10">
    <property type="entry name" value="YVTN repeat-like/Quinoprotein amine dehydrogenase"/>
    <property type="match status" value="1"/>
</dbReference>
<keyword evidence="3" id="KW-1185">Reference proteome</keyword>
<comment type="caution">
    <text evidence="2">The sequence shown here is derived from an EMBL/GenBank/DDBJ whole genome shotgun (WGS) entry which is preliminary data.</text>
</comment>
<dbReference type="STRING" id="1236971.JCM9152_4055"/>
<dbReference type="InterPro" id="IPR050282">
    <property type="entry name" value="Cycloisomerase_2"/>
</dbReference>
<dbReference type="Pfam" id="PF10282">
    <property type="entry name" value="Lactonase"/>
    <property type="match status" value="1"/>
</dbReference>
<organism evidence="2 3">
    <name type="scientific">Halalkalibacter hemicellulosilyticusJCM 9152</name>
    <dbReference type="NCBI Taxonomy" id="1236971"/>
    <lineage>
        <taxon>Bacteria</taxon>
        <taxon>Bacillati</taxon>
        <taxon>Bacillota</taxon>
        <taxon>Bacilli</taxon>
        <taxon>Bacillales</taxon>
        <taxon>Bacillaceae</taxon>
        <taxon>Halalkalibacter</taxon>
    </lineage>
</organism>
<accession>W4QLK6</accession>
<dbReference type="EMBL" id="BAUU01000038">
    <property type="protein sequence ID" value="GAE32518.1"/>
    <property type="molecule type" value="Genomic_DNA"/>
</dbReference>
<gene>
    <name evidence="2" type="ORF">JCM9152_4055</name>
</gene>
<evidence type="ECO:0000313" key="2">
    <source>
        <dbReference type="EMBL" id="GAE32518.1"/>
    </source>
</evidence>
<dbReference type="InterPro" id="IPR019405">
    <property type="entry name" value="Lactonase_7-beta_prop"/>
</dbReference>
<comment type="similarity">
    <text evidence="1">Belongs to the cycloisomerase 2 family.</text>
</comment>
<sequence>MSESYYLLIGSYGDGKADPIQKIEFQPLTRYVRKIASVGNIQNPSYLAVANNIHVYAINEIDEGEIVSFRMNENTGKLTELHRQSSSGSSPCYVHYDEGSNNMFIANYGSGSVSVHAVSADGRMANAQALKIQAYNEQGTSHPHMVHKVPNTCHYVVPDLGIDQLFVYEYVKEKLHLRNTINAIQNSGPRHLIFHPTKRIMYVANEYSSSVSVYEYDLDWKQVHLIQSISTIPLGVVTDNYCAHIHISERATKVYVSNRGHNSIATFNVLHDGRLEAVTYTSTIGEWPRHFTVHGDYMFIANERSHSVNVMKLDVQGIPEPLHISYAMHRPAFIYAYRG</sequence>